<proteinExistence type="predicted"/>
<dbReference type="AlphaFoldDB" id="A0A5B7D0C9"/>
<organism evidence="2 3">
    <name type="scientific">Portunus trituberculatus</name>
    <name type="common">Swimming crab</name>
    <name type="synonym">Neptunus trituberculatus</name>
    <dbReference type="NCBI Taxonomy" id="210409"/>
    <lineage>
        <taxon>Eukaryota</taxon>
        <taxon>Metazoa</taxon>
        <taxon>Ecdysozoa</taxon>
        <taxon>Arthropoda</taxon>
        <taxon>Crustacea</taxon>
        <taxon>Multicrustacea</taxon>
        <taxon>Malacostraca</taxon>
        <taxon>Eumalacostraca</taxon>
        <taxon>Eucarida</taxon>
        <taxon>Decapoda</taxon>
        <taxon>Pleocyemata</taxon>
        <taxon>Brachyura</taxon>
        <taxon>Eubrachyura</taxon>
        <taxon>Portunoidea</taxon>
        <taxon>Portunidae</taxon>
        <taxon>Portuninae</taxon>
        <taxon>Portunus</taxon>
    </lineage>
</organism>
<gene>
    <name evidence="2" type="ORF">E2C01_007964</name>
</gene>
<accession>A0A5B7D0C9</accession>
<reference evidence="2 3" key="1">
    <citation type="submission" date="2019-05" db="EMBL/GenBank/DDBJ databases">
        <title>Another draft genome of Portunus trituberculatus and its Hox gene families provides insights of decapod evolution.</title>
        <authorList>
            <person name="Jeong J.-H."/>
            <person name="Song I."/>
            <person name="Kim S."/>
            <person name="Choi T."/>
            <person name="Kim D."/>
            <person name="Ryu S."/>
            <person name="Kim W."/>
        </authorList>
    </citation>
    <scope>NUCLEOTIDE SEQUENCE [LARGE SCALE GENOMIC DNA]</scope>
    <source>
        <tissue evidence="2">Muscle</tissue>
    </source>
</reference>
<evidence type="ECO:0000313" key="3">
    <source>
        <dbReference type="Proteomes" id="UP000324222"/>
    </source>
</evidence>
<evidence type="ECO:0000256" key="1">
    <source>
        <dbReference type="SAM" id="MobiDB-lite"/>
    </source>
</evidence>
<comment type="caution">
    <text evidence="2">The sequence shown here is derived from an EMBL/GenBank/DDBJ whole genome shotgun (WGS) entry which is preliminary data.</text>
</comment>
<name>A0A5B7D0C9_PORTR</name>
<dbReference type="EMBL" id="VSRR010000406">
    <property type="protein sequence ID" value="MPC15180.1"/>
    <property type="molecule type" value="Genomic_DNA"/>
</dbReference>
<dbReference type="Proteomes" id="UP000324222">
    <property type="component" value="Unassembled WGS sequence"/>
</dbReference>
<keyword evidence="3" id="KW-1185">Reference proteome</keyword>
<feature type="region of interest" description="Disordered" evidence="1">
    <location>
        <begin position="98"/>
        <end position="131"/>
    </location>
</feature>
<protein>
    <submittedName>
        <fullName evidence="2">Uncharacterized protein</fullName>
    </submittedName>
</protein>
<evidence type="ECO:0000313" key="2">
    <source>
        <dbReference type="EMBL" id="MPC15180.1"/>
    </source>
</evidence>
<sequence>MWYVTCGTYSEWKAAGMEEAVKVPAGRGSPISRQGRALNAHPKATRGGGSFNTTTREFDRTTRARIPHRAAALSRHSRAAIEATLIYGPGGSFPGLNSPACAVQDASQNPQDHDGAFPTPPPTGDKSEPISPSKEFCWLQIRVECYPGALLMPSHSTFTHMAAAADRGGRVGVVDLCYQLTRA</sequence>